<name>A0A059T809_9CAUD</name>
<evidence type="ECO:0000256" key="1">
    <source>
        <dbReference type="SAM" id="Phobius"/>
    </source>
</evidence>
<feature type="transmembrane region" description="Helical" evidence="1">
    <location>
        <begin position="46"/>
        <end position="67"/>
    </location>
</feature>
<keyword evidence="1" id="KW-0472">Membrane</keyword>
<organism evidence="2">
    <name type="scientific">Listeria phage LP-032</name>
    <dbReference type="NCBI Taxonomy" id="1173746"/>
    <lineage>
        <taxon>Viruses</taxon>
        <taxon>Duplodnaviria</taxon>
        <taxon>Heunggongvirae</taxon>
        <taxon>Uroviricota</taxon>
        <taxon>Caudoviricetes</taxon>
        <taxon>Homburgvirus</taxon>
        <taxon>Homburgvirus LP26</taxon>
    </lineage>
</organism>
<evidence type="ECO:0008006" key="3">
    <source>
        <dbReference type="Google" id="ProtNLM"/>
    </source>
</evidence>
<feature type="non-terminal residue" evidence="2">
    <location>
        <position position="75"/>
    </location>
</feature>
<keyword evidence="1" id="KW-0812">Transmembrane</keyword>
<sequence>MMNKKIDRMLYDYAIQTILEGYSSACLPFKRLGKDLKRYINRIIKIEFWALIALEGFFIFITLWTLVTTDNDGNY</sequence>
<evidence type="ECO:0000313" key="2">
    <source>
        <dbReference type="EMBL" id="AHL18865.1"/>
    </source>
</evidence>
<proteinExistence type="predicted"/>
<gene>
    <name evidence="2" type="ORF">LP032_016</name>
</gene>
<protein>
    <recommendedName>
        <fullName evidence="3">Transmembrane protein</fullName>
    </recommendedName>
</protein>
<reference evidence="2" key="1">
    <citation type="journal article" date="2014" name="Appl. Environ. Microbiol.">
        <title>Comparative genomic and morphological analysis of Listeria phages isolated from farm environments.</title>
        <authorList>
            <person name="Denes T."/>
            <person name="Vongkamjan K."/>
            <person name="Ackermann H.W."/>
            <person name="Moreno Switt A.I."/>
            <person name="Wiedmann M."/>
            <person name="den Bakker H.C."/>
        </authorList>
    </citation>
    <scope>NUCLEOTIDE SEQUENCE</scope>
</reference>
<accession>A0A059T809</accession>
<keyword evidence="1" id="KW-1133">Transmembrane helix</keyword>
<dbReference type="EMBL" id="KJ094025">
    <property type="protein sequence ID" value="AHL18865.1"/>
    <property type="molecule type" value="Genomic_DNA"/>
</dbReference>